<proteinExistence type="predicted"/>
<keyword evidence="3" id="KW-0378">Hydrolase</keyword>
<keyword evidence="1" id="KW-1133">Transmembrane helix</keyword>
<comment type="caution">
    <text evidence="3">The sequence shown here is derived from an EMBL/GenBank/DDBJ whole genome shotgun (WGS) entry which is preliminary data.</text>
</comment>
<feature type="transmembrane region" description="Helical" evidence="1">
    <location>
        <begin position="229"/>
        <end position="246"/>
    </location>
</feature>
<feature type="transmembrane region" description="Helical" evidence="1">
    <location>
        <begin position="252"/>
        <end position="268"/>
    </location>
</feature>
<feature type="domain" description="CAAX prenyl protease 2/Lysostaphin resistance protein A-like" evidence="2">
    <location>
        <begin position="132"/>
        <end position="240"/>
    </location>
</feature>
<organism evidence="3 4">
    <name type="scientific">Rufibacter sediminis</name>
    <dbReference type="NCBI Taxonomy" id="2762756"/>
    <lineage>
        <taxon>Bacteria</taxon>
        <taxon>Pseudomonadati</taxon>
        <taxon>Bacteroidota</taxon>
        <taxon>Cytophagia</taxon>
        <taxon>Cytophagales</taxon>
        <taxon>Hymenobacteraceae</taxon>
        <taxon>Rufibacter</taxon>
    </lineage>
</organism>
<feature type="transmembrane region" description="Helical" evidence="1">
    <location>
        <begin position="20"/>
        <end position="40"/>
    </location>
</feature>
<dbReference type="Proteomes" id="UP000659698">
    <property type="component" value="Unassembled WGS sequence"/>
</dbReference>
<sequence>MNKLFDYLEDIPASKKWVMLLVLLSMASIPVLANWVFIIVGWRDLFKNQLYLLAWGVVVYLFWIIFLVWLKRNDDLHWRHLSLGSAEIKKGLVLGFCAYAVVQVGVMLKLVFSGHSLTLTNSFSSIGNFSKAIGIFAFNIFIGAFIEEVLNRAYLIPQVYLLLKRKVERKSFALLIALLITQILFALSHLPRDLFRYEVTSMDALFSTQVNLFWSGLIYAVLYLKTRNIIFVSFFHALASFNLTIVTSDAPLLLYNGIVFFIIAILWRKPKEKTEPAWA</sequence>
<dbReference type="RefSeq" id="WP_186639182.1">
    <property type="nucleotide sequence ID" value="NZ_JACOAF010000031.1"/>
</dbReference>
<feature type="transmembrane region" description="Helical" evidence="1">
    <location>
        <begin position="132"/>
        <end position="150"/>
    </location>
</feature>
<feature type="transmembrane region" description="Helical" evidence="1">
    <location>
        <begin position="171"/>
        <end position="190"/>
    </location>
</feature>
<feature type="transmembrane region" description="Helical" evidence="1">
    <location>
        <begin position="202"/>
        <end position="222"/>
    </location>
</feature>
<feature type="transmembrane region" description="Helical" evidence="1">
    <location>
        <begin position="52"/>
        <end position="70"/>
    </location>
</feature>
<evidence type="ECO:0000256" key="1">
    <source>
        <dbReference type="SAM" id="Phobius"/>
    </source>
</evidence>
<keyword evidence="1" id="KW-0472">Membrane</keyword>
<protein>
    <submittedName>
        <fullName evidence="3">CPBP family intramembrane metalloprotease</fullName>
    </submittedName>
</protein>
<gene>
    <name evidence="3" type="ORF">H7U12_14410</name>
</gene>
<keyword evidence="3" id="KW-0482">Metalloprotease</keyword>
<evidence type="ECO:0000259" key="2">
    <source>
        <dbReference type="Pfam" id="PF02517"/>
    </source>
</evidence>
<evidence type="ECO:0000313" key="4">
    <source>
        <dbReference type="Proteomes" id="UP000659698"/>
    </source>
</evidence>
<keyword evidence="3" id="KW-0645">Protease</keyword>
<keyword evidence="1" id="KW-0812">Transmembrane</keyword>
<dbReference type="InterPro" id="IPR003675">
    <property type="entry name" value="Rce1/LyrA-like_dom"/>
</dbReference>
<dbReference type="Pfam" id="PF02517">
    <property type="entry name" value="Rce1-like"/>
    <property type="match status" value="1"/>
</dbReference>
<accession>A0ABR6VUP7</accession>
<name>A0ABR6VUP7_9BACT</name>
<keyword evidence="4" id="KW-1185">Reference proteome</keyword>
<reference evidence="3 4" key="1">
    <citation type="journal article" date="2019" name="Int. J. Syst. Evol. Microbiol.">
        <title>Rufibacter sediminis sp. nov., isolated from freshwater lake sediment.</title>
        <authorList>
            <person name="Qu J.H."/>
            <person name="Zhang L.J."/>
            <person name="Fu Y.H."/>
            <person name="Li H.F."/>
        </authorList>
    </citation>
    <scope>NUCLEOTIDE SEQUENCE [LARGE SCALE GENOMIC DNA]</scope>
    <source>
        <strain evidence="3 4">H-1</strain>
    </source>
</reference>
<dbReference type="GO" id="GO:0008237">
    <property type="term" value="F:metallopeptidase activity"/>
    <property type="evidence" value="ECO:0007669"/>
    <property type="project" value="UniProtKB-KW"/>
</dbReference>
<evidence type="ECO:0000313" key="3">
    <source>
        <dbReference type="EMBL" id="MBC3540884.1"/>
    </source>
</evidence>
<feature type="transmembrane region" description="Helical" evidence="1">
    <location>
        <begin position="91"/>
        <end position="112"/>
    </location>
</feature>
<dbReference type="EMBL" id="JACOAF010000031">
    <property type="protein sequence ID" value="MBC3540884.1"/>
    <property type="molecule type" value="Genomic_DNA"/>
</dbReference>